<comment type="caution">
    <text evidence="3">The sequence shown here is derived from an EMBL/GenBank/DDBJ whole genome shotgun (WGS) entry which is preliminary data.</text>
</comment>
<feature type="region of interest" description="Disordered" evidence="2">
    <location>
        <begin position="98"/>
        <end position="119"/>
    </location>
</feature>
<name>A0A423S9C8_PENVA</name>
<keyword evidence="1" id="KW-0945">Host-virus interaction</keyword>
<sequence>MRSKLSVKFPPPHPTHTPRKNPPNLPTRIKTARINLLSPPKSPNTLPFKEIQGILKVNPRITDFTAGITTGGITGNNHVRRNDFIAIYTASPVEGSCHLPRSHKGRNVRKQRPHTRDFSSTQNTKIFLGNRPALVAICILTYSTPRPLVARAKYPRPFSRYTHPEKPLIGPPSSSPSPALQHCYTSLTHDCNAISVCNSLSLYLSLLLLLLLLSHLSASHLGLSFFLALSPSPLFPSPTLSPPPFLSPSLSEPSSTLLLFSSALHLFPSTSPFLCFIPPSPALFSPLSLLSASPYPFFPSSLLFALPPLPFFLHLLHLVLPLLSPPPHRHTSARLSTLSFGRGIDSNDKRWRDDIKLLRRYHSNSPFSLLPSSLPSLSPPPPPALPSPPPPSHPLPFLPSSSLLPFFPFSLPHDRLPLIPLPPTLTLILILSNVFITLSCASLPMPIIIILPSLTLLPSPFSTLLSPPPPSLPTSPPPLLCLLPLSPPPPSLLLLLHPPSSSLPLFPSSALPAYEDSIKWP</sequence>
<dbReference type="PANTHER" id="PTHR13037">
    <property type="entry name" value="FORMIN"/>
    <property type="match status" value="1"/>
</dbReference>
<feature type="compositionally biased region" description="Pro residues" evidence="2">
    <location>
        <begin position="9"/>
        <end position="25"/>
    </location>
</feature>
<evidence type="ECO:0000256" key="2">
    <source>
        <dbReference type="SAM" id="MobiDB-lite"/>
    </source>
</evidence>
<evidence type="ECO:0000313" key="3">
    <source>
        <dbReference type="EMBL" id="ROT60756.1"/>
    </source>
</evidence>
<dbReference type="PANTHER" id="PTHR13037:SF24">
    <property type="entry name" value="POLYCOMB PROTEIN PCL-RELATED"/>
    <property type="match status" value="1"/>
</dbReference>
<dbReference type="Proteomes" id="UP000283509">
    <property type="component" value="Unassembled WGS sequence"/>
</dbReference>
<organism evidence="3 4">
    <name type="scientific">Penaeus vannamei</name>
    <name type="common">Whiteleg shrimp</name>
    <name type="synonym">Litopenaeus vannamei</name>
    <dbReference type="NCBI Taxonomy" id="6689"/>
    <lineage>
        <taxon>Eukaryota</taxon>
        <taxon>Metazoa</taxon>
        <taxon>Ecdysozoa</taxon>
        <taxon>Arthropoda</taxon>
        <taxon>Crustacea</taxon>
        <taxon>Multicrustacea</taxon>
        <taxon>Malacostraca</taxon>
        <taxon>Eumalacostraca</taxon>
        <taxon>Eucarida</taxon>
        <taxon>Decapoda</taxon>
        <taxon>Dendrobranchiata</taxon>
        <taxon>Penaeoidea</taxon>
        <taxon>Penaeidae</taxon>
        <taxon>Penaeus</taxon>
    </lineage>
</organism>
<feature type="region of interest" description="Disordered" evidence="2">
    <location>
        <begin position="1"/>
        <end position="26"/>
    </location>
</feature>
<protein>
    <submittedName>
        <fullName evidence="3">Uncharacterized protein</fullName>
    </submittedName>
</protein>
<proteinExistence type="predicted"/>
<evidence type="ECO:0000313" key="4">
    <source>
        <dbReference type="Proteomes" id="UP000283509"/>
    </source>
</evidence>
<dbReference type="EMBL" id="QCYY01004574">
    <property type="protein sequence ID" value="ROT60756.1"/>
    <property type="molecule type" value="Genomic_DNA"/>
</dbReference>
<reference evidence="3 4" key="2">
    <citation type="submission" date="2019-01" db="EMBL/GenBank/DDBJ databases">
        <title>The decoding of complex shrimp genome reveals the adaptation for benthos swimmer, frequently molting mechanism and breeding impact on genome.</title>
        <authorList>
            <person name="Sun Y."/>
            <person name="Gao Y."/>
            <person name="Yu Y."/>
        </authorList>
    </citation>
    <scope>NUCLEOTIDE SEQUENCE [LARGE SCALE GENOMIC DNA]</scope>
    <source>
        <tissue evidence="3">Muscle</tissue>
    </source>
</reference>
<evidence type="ECO:0000256" key="1">
    <source>
        <dbReference type="ARBA" id="ARBA00022581"/>
    </source>
</evidence>
<keyword evidence="4" id="KW-1185">Reference proteome</keyword>
<gene>
    <name evidence="3" type="ORF">C7M84_021647</name>
</gene>
<reference evidence="3 4" key="1">
    <citation type="submission" date="2018-04" db="EMBL/GenBank/DDBJ databases">
        <authorList>
            <person name="Zhang X."/>
            <person name="Yuan J."/>
            <person name="Li F."/>
            <person name="Xiang J."/>
        </authorList>
    </citation>
    <scope>NUCLEOTIDE SEQUENCE [LARGE SCALE GENOMIC DNA]</scope>
    <source>
        <tissue evidence="3">Muscle</tissue>
    </source>
</reference>
<dbReference type="AlphaFoldDB" id="A0A423S9C8"/>
<accession>A0A423S9C8</accession>
<feature type="compositionally biased region" description="Basic residues" evidence="2">
    <location>
        <begin position="100"/>
        <end position="113"/>
    </location>
</feature>